<evidence type="ECO:0000313" key="1">
    <source>
        <dbReference type="EMBL" id="GFZ33969.1"/>
    </source>
</evidence>
<dbReference type="EMBL" id="BMBA01000008">
    <property type="protein sequence ID" value="GFZ33969.1"/>
    <property type="molecule type" value="Genomic_DNA"/>
</dbReference>
<evidence type="ECO:0008006" key="3">
    <source>
        <dbReference type="Google" id="ProtNLM"/>
    </source>
</evidence>
<name>A0ABQ1EH04_9CLOT</name>
<accession>A0ABQ1EH04</accession>
<comment type="caution">
    <text evidence="1">The sequence shown here is derived from an EMBL/GenBank/DDBJ whole genome shotgun (WGS) entry which is preliminary data.</text>
</comment>
<dbReference type="RefSeq" id="WP_206872480.1">
    <property type="nucleotide sequence ID" value="NZ_BMBA01000008.1"/>
</dbReference>
<reference evidence="1 2" key="1">
    <citation type="journal article" date="2021" name="Int. J. Syst. Evol. Microbiol.">
        <title>Clostridium zeae sp. nov., isolated from corn silage.</title>
        <authorList>
            <person name="Kobayashi H."/>
            <person name="Tanizawa Y."/>
            <person name="Yagura M."/>
            <person name="Sakamoto M."/>
            <person name="Ohkuma M."/>
            <person name="Tohno M."/>
        </authorList>
    </citation>
    <scope>NUCLEOTIDE SEQUENCE [LARGE SCALE GENOMIC DNA]</scope>
    <source>
        <strain evidence="1 2">CSC2</strain>
    </source>
</reference>
<sequence length="398" mass="45983">MNSLLYITDYIEGSPVIASVRYEGIIQHLTSKFDVSVVTNMNFNNYESKYSRRTLHFKTFERSLEKLSSNNGSRGHKHNPLYIWMLGKIKVAWKVVKYSKCVFVWKNRKLIKQINKIIKEENIKKVLLTVPDIYGIYIIDSICKNNNVEIITEIRDIISNKIICDNYRIALKAERVMTSISDKLIVLSDGIYNKYCDENKNIRTIMNGYNDIKNIDVTIDKNKDDNYVVYSHIGSLYKGRAVREFIIALDKKAKKNSEKKYVLQFIGFVDSDTYEIINNIECNELEIRILGTVSSEKANEYMISSDYLVILTHKSGSEYAIPGKTFDYIGAEKPIIAVTNDQPLINLVDNKFGICVGHDINDIESGLKKLEVSKYNYENKEEFSRTNQVKKIIEFIEA</sequence>
<dbReference type="SUPFAM" id="SSF53756">
    <property type="entry name" value="UDP-Glycosyltransferase/glycogen phosphorylase"/>
    <property type="match status" value="1"/>
</dbReference>
<protein>
    <recommendedName>
        <fullName evidence="3">Glycosyltransferase</fullName>
    </recommendedName>
</protein>
<keyword evidence="2" id="KW-1185">Reference proteome</keyword>
<gene>
    <name evidence="1" type="ORF">CSC2_44950</name>
</gene>
<dbReference type="Proteomes" id="UP000663802">
    <property type="component" value="Unassembled WGS sequence"/>
</dbReference>
<proteinExistence type="predicted"/>
<evidence type="ECO:0000313" key="2">
    <source>
        <dbReference type="Proteomes" id="UP000663802"/>
    </source>
</evidence>
<organism evidence="1 2">
    <name type="scientific">Clostridium zeae</name>
    <dbReference type="NCBI Taxonomy" id="2759022"/>
    <lineage>
        <taxon>Bacteria</taxon>
        <taxon>Bacillati</taxon>
        <taxon>Bacillota</taxon>
        <taxon>Clostridia</taxon>
        <taxon>Eubacteriales</taxon>
        <taxon>Clostridiaceae</taxon>
        <taxon>Clostridium</taxon>
    </lineage>
</organism>
<dbReference type="Gene3D" id="3.40.50.2000">
    <property type="entry name" value="Glycogen Phosphorylase B"/>
    <property type="match status" value="1"/>
</dbReference>